<evidence type="ECO:0000313" key="3">
    <source>
        <dbReference type="EMBL" id="ATA19583.1"/>
    </source>
</evidence>
<dbReference type="Gene3D" id="3.40.190.10">
    <property type="entry name" value="Periplasmic binding protein-like II"/>
    <property type="match status" value="2"/>
</dbReference>
<reference evidence="3 4" key="1">
    <citation type="submission" date="2016-01" db="EMBL/GenBank/DDBJ databases">
        <authorList>
            <person name="Oliw E.H."/>
        </authorList>
    </citation>
    <scope>NUCLEOTIDE SEQUENCE [LARGE SCALE GENOMIC DNA]</scope>
    <source>
        <strain evidence="3 4">FRB97</strain>
    </source>
</reference>
<dbReference type="PANTHER" id="PTHR30570:SF1">
    <property type="entry name" value="PHOSPHATE-BINDING PROTEIN PSTS"/>
    <property type="match status" value="1"/>
</dbReference>
<dbReference type="RefSeq" id="WP_095846186.1">
    <property type="nucleotide sequence ID" value="NZ_CP014136.1"/>
</dbReference>
<proteinExistence type="predicted"/>
<evidence type="ECO:0000256" key="1">
    <source>
        <dbReference type="ARBA" id="ARBA00022729"/>
    </source>
</evidence>
<protein>
    <recommendedName>
        <fullName evidence="2">PBP domain-containing protein</fullName>
    </recommendedName>
</protein>
<evidence type="ECO:0000259" key="2">
    <source>
        <dbReference type="Pfam" id="PF12849"/>
    </source>
</evidence>
<sequence length="300" mass="32502">MSSETYTPYLAPADAETLKLASCAHSSDLAANLVAAFRQLNSDIDCAYVAVGEPAVFAFLMTGQASLAMLEREMAPFESVPYRKLINSQPFAIKIGLCAPATPSVYVHRSNTLSHLTLQQLSQIFTNGNPQGDYSCWGQIDMASPLQETSIYPLRLPETAPLSVYLSQHHFDQRLASWAGEYVADTDALLGKLENMPAGIGIAESGRDSDCVRALPLSDGNGHITAATRDDMLSGAYPLTRYLQLYLPKDQNGKLSSHITQFAAFILSPAGQEIVSAHPRYAALSSELIKSQSQQMEHGS</sequence>
<dbReference type="KEGG" id="gqu:AWC35_09635"/>
<dbReference type="OrthoDB" id="9765713at2"/>
<dbReference type="SUPFAM" id="SSF53850">
    <property type="entry name" value="Periplasmic binding protein-like II"/>
    <property type="match status" value="1"/>
</dbReference>
<dbReference type="InterPro" id="IPR024370">
    <property type="entry name" value="PBP_domain"/>
</dbReference>
<gene>
    <name evidence="3" type="ORF">AWC35_09635</name>
</gene>
<accession>A0A250B032</accession>
<dbReference type="InterPro" id="IPR050811">
    <property type="entry name" value="Phosphate_ABC_transporter"/>
</dbReference>
<dbReference type="EMBL" id="CP014136">
    <property type="protein sequence ID" value="ATA19583.1"/>
    <property type="molecule type" value="Genomic_DNA"/>
</dbReference>
<dbReference type="AlphaFoldDB" id="A0A250B032"/>
<dbReference type="Pfam" id="PF12849">
    <property type="entry name" value="PBP_like_2"/>
    <property type="match status" value="1"/>
</dbReference>
<keyword evidence="4" id="KW-1185">Reference proteome</keyword>
<evidence type="ECO:0000313" key="4">
    <source>
        <dbReference type="Proteomes" id="UP000217182"/>
    </source>
</evidence>
<feature type="domain" description="PBP" evidence="2">
    <location>
        <begin position="13"/>
        <end position="269"/>
    </location>
</feature>
<name>A0A250B032_9GAMM</name>
<keyword evidence="1" id="KW-0732">Signal</keyword>
<dbReference type="Proteomes" id="UP000217182">
    <property type="component" value="Chromosome"/>
</dbReference>
<organism evidence="3 4">
    <name type="scientific">Gibbsiella quercinecans</name>
    <dbReference type="NCBI Taxonomy" id="929813"/>
    <lineage>
        <taxon>Bacteria</taxon>
        <taxon>Pseudomonadati</taxon>
        <taxon>Pseudomonadota</taxon>
        <taxon>Gammaproteobacteria</taxon>
        <taxon>Enterobacterales</taxon>
        <taxon>Yersiniaceae</taxon>
        <taxon>Gibbsiella</taxon>
    </lineage>
</organism>
<dbReference type="PANTHER" id="PTHR30570">
    <property type="entry name" value="PERIPLASMIC PHOSPHATE BINDING COMPONENT OF PHOSPHATE ABC TRANSPORTER"/>
    <property type="match status" value="1"/>
</dbReference>